<evidence type="ECO:0000313" key="2">
    <source>
        <dbReference type="Proteomes" id="UP001152795"/>
    </source>
</evidence>
<dbReference type="AlphaFoldDB" id="A0A6S7I0N8"/>
<evidence type="ECO:0000313" key="1">
    <source>
        <dbReference type="EMBL" id="CAB4010043.1"/>
    </source>
</evidence>
<proteinExistence type="predicted"/>
<comment type="caution">
    <text evidence="1">The sequence shown here is derived from an EMBL/GenBank/DDBJ whole genome shotgun (WGS) entry which is preliminary data.</text>
</comment>
<dbReference type="Proteomes" id="UP001152795">
    <property type="component" value="Unassembled WGS sequence"/>
</dbReference>
<dbReference type="OrthoDB" id="6415606at2759"/>
<reference evidence="1" key="1">
    <citation type="submission" date="2020-04" db="EMBL/GenBank/DDBJ databases">
        <authorList>
            <person name="Alioto T."/>
            <person name="Alioto T."/>
            <person name="Gomez Garrido J."/>
        </authorList>
    </citation>
    <scope>NUCLEOTIDE SEQUENCE</scope>
    <source>
        <strain evidence="1">A484AB</strain>
    </source>
</reference>
<protein>
    <submittedName>
        <fullName evidence="1">Uncharacterized protein</fullName>
    </submittedName>
</protein>
<name>A0A6S7I0N8_PARCT</name>
<dbReference type="EMBL" id="CACRXK020006659">
    <property type="protein sequence ID" value="CAB4010043.1"/>
    <property type="molecule type" value="Genomic_DNA"/>
</dbReference>
<feature type="non-terminal residue" evidence="1">
    <location>
        <position position="92"/>
    </location>
</feature>
<sequence>MYSILYTENNKLVEKKTAKGIKESVTKKKIKHDNYETCLFVKNQTKASMNQIRSKGHEIYSIKLNKIALSPYDDKRFILEDFVSTLVHGHYK</sequence>
<keyword evidence="2" id="KW-1185">Reference proteome</keyword>
<organism evidence="1 2">
    <name type="scientific">Paramuricea clavata</name>
    <name type="common">Red gorgonian</name>
    <name type="synonym">Violescent sea-whip</name>
    <dbReference type="NCBI Taxonomy" id="317549"/>
    <lineage>
        <taxon>Eukaryota</taxon>
        <taxon>Metazoa</taxon>
        <taxon>Cnidaria</taxon>
        <taxon>Anthozoa</taxon>
        <taxon>Octocorallia</taxon>
        <taxon>Malacalcyonacea</taxon>
        <taxon>Plexauridae</taxon>
        <taxon>Paramuricea</taxon>
    </lineage>
</organism>
<gene>
    <name evidence="1" type="ORF">PACLA_8A074436</name>
</gene>
<accession>A0A6S7I0N8</accession>